<dbReference type="Pfam" id="PF03473">
    <property type="entry name" value="MOSC"/>
    <property type="match status" value="1"/>
</dbReference>
<dbReference type="InterPro" id="IPR011037">
    <property type="entry name" value="Pyrv_Knase-like_insert_dom_sf"/>
</dbReference>
<dbReference type="InterPro" id="IPR052353">
    <property type="entry name" value="Benzoxazolinone_Detox_Enz"/>
</dbReference>
<evidence type="ECO:0000313" key="3">
    <source>
        <dbReference type="Proteomes" id="UP001596002"/>
    </source>
</evidence>
<dbReference type="EMBL" id="JBHSHC010000116">
    <property type="protein sequence ID" value="MFC4769085.1"/>
    <property type="molecule type" value="Genomic_DNA"/>
</dbReference>
<dbReference type="Pfam" id="PF03475">
    <property type="entry name" value="YiiM_3-alpha"/>
    <property type="match status" value="1"/>
</dbReference>
<evidence type="ECO:0000313" key="2">
    <source>
        <dbReference type="EMBL" id="MFC4769085.1"/>
    </source>
</evidence>
<gene>
    <name evidence="2" type="ORF">ACFO8Q_17275</name>
</gene>
<dbReference type="InterPro" id="IPR005302">
    <property type="entry name" value="MoCF_Sase_C"/>
</dbReference>
<dbReference type="Gene3D" id="2.40.33.20">
    <property type="entry name" value="PK beta-barrel domain-like"/>
    <property type="match status" value="1"/>
</dbReference>
<dbReference type="RefSeq" id="WP_380027204.1">
    <property type="nucleotide sequence ID" value="NZ_JBHSHC010000116.1"/>
</dbReference>
<reference evidence="3" key="1">
    <citation type="journal article" date="2019" name="Int. J. Syst. Evol. Microbiol.">
        <title>The Global Catalogue of Microorganisms (GCM) 10K type strain sequencing project: providing services to taxonomists for standard genome sequencing and annotation.</title>
        <authorList>
            <consortium name="The Broad Institute Genomics Platform"/>
            <consortium name="The Broad Institute Genome Sequencing Center for Infectious Disease"/>
            <person name="Wu L."/>
            <person name="Ma J."/>
        </authorList>
    </citation>
    <scope>NUCLEOTIDE SEQUENCE [LARGE SCALE GENOMIC DNA]</scope>
    <source>
        <strain evidence="3">WYCCWR 12678</strain>
    </source>
</reference>
<sequence length="216" mass="24245">MASTSLKVVSINIGKPVTINYKDQEVVTGIFKSPINGEIYLSSFNLEGDAQADLVNHGGKDKAVCLYPHEHYPYWEKELGRSLAFGAFGENLTVTGMLEQDVCIGDIFQFGEAVVQISQPRQPCHKLAKKFDVVDLPVRVQNTGLTGFYFRVLKEGCISEDRTLKLMERHPQAVTVAFANQIMHHDKHNADGIRRILDVEELSESWRVTLTKRILG</sequence>
<proteinExistence type="predicted"/>
<evidence type="ECO:0000259" key="1">
    <source>
        <dbReference type="PROSITE" id="PS51340"/>
    </source>
</evidence>
<dbReference type="SUPFAM" id="SSF50800">
    <property type="entry name" value="PK beta-barrel domain-like"/>
    <property type="match status" value="1"/>
</dbReference>
<organism evidence="2 3">
    <name type="scientific">Effusibacillus consociatus</name>
    <dbReference type="NCBI Taxonomy" id="1117041"/>
    <lineage>
        <taxon>Bacteria</taxon>
        <taxon>Bacillati</taxon>
        <taxon>Bacillota</taxon>
        <taxon>Bacilli</taxon>
        <taxon>Bacillales</taxon>
        <taxon>Alicyclobacillaceae</taxon>
        <taxon>Effusibacillus</taxon>
    </lineage>
</organism>
<dbReference type="PANTHER" id="PTHR30212">
    <property type="entry name" value="PROTEIN YIIM"/>
    <property type="match status" value="1"/>
</dbReference>
<dbReference type="Proteomes" id="UP001596002">
    <property type="component" value="Unassembled WGS sequence"/>
</dbReference>
<accession>A0ABV9Q8X2</accession>
<keyword evidence="3" id="KW-1185">Reference proteome</keyword>
<dbReference type="InterPro" id="IPR005163">
    <property type="entry name" value="Tri_helical_YiiM-like"/>
</dbReference>
<dbReference type="PANTHER" id="PTHR30212:SF4">
    <property type="entry name" value="MOSC DOMAIN-CONTAINING PROTEIN"/>
    <property type="match status" value="1"/>
</dbReference>
<comment type="caution">
    <text evidence="2">The sequence shown here is derived from an EMBL/GenBank/DDBJ whole genome shotgun (WGS) entry which is preliminary data.</text>
</comment>
<name>A0ABV9Q8X2_9BACL</name>
<protein>
    <submittedName>
        <fullName evidence="2">MOSC domain-containing protein</fullName>
    </submittedName>
</protein>
<dbReference type="PROSITE" id="PS51340">
    <property type="entry name" value="MOSC"/>
    <property type="match status" value="1"/>
</dbReference>
<feature type="domain" description="MOSC" evidence="1">
    <location>
        <begin position="33"/>
        <end position="167"/>
    </location>
</feature>